<accession>A0A370FLS4</accession>
<keyword evidence="1" id="KW-0812">Transmembrane</keyword>
<keyword evidence="1" id="KW-1133">Transmembrane helix</keyword>
<evidence type="ECO:0000313" key="2">
    <source>
        <dbReference type="EMBL" id="RDI27319.1"/>
    </source>
</evidence>
<dbReference type="EMBL" id="QQAV01000002">
    <property type="protein sequence ID" value="RDI27319.1"/>
    <property type="molecule type" value="Genomic_DNA"/>
</dbReference>
<protein>
    <submittedName>
        <fullName evidence="2">Uncharacterized protein</fullName>
    </submittedName>
</protein>
<dbReference type="RefSeq" id="WP_114802409.1">
    <property type="nucleotide sequence ID" value="NZ_CALFYD010000181.1"/>
</dbReference>
<evidence type="ECO:0000256" key="1">
    <source>
        <dbReference type="SAM" id="Phobius"/>
    </source>
</evidence>
<reference evidence="2 3" key="1">
    <citation type="submission" date="2018-07" db="EMBL/GenBank/DDBJ databases">
        <title>Genomic Encyclopedia of Type Strains, Phase IV (KMG-IV): sequencing the most valuable type-strain genomes for metagenomic binning, comparative biology and taxonomic classification.</title>
        <authorList>
            <person name="Goeker M."/>
        </authorList>
    </citation>
    <scope>NUCLEOTIDE SEQUENCE [LARGE SCALE GENOMIC DNA]</scope>
    <source>
        <strain evidence="2 3">DSM 21352</strain>
    </source>
</reference>
<keyword evidence="3" id="KW-1185">Reference proteome</keyword>
<evidence type="ECO:0000313" key="3">
    <source>
        <dbReference type="Proteomes" id="UP000255265"/>
    </source>
</evidence>
<comment type="caution">
    <text evidence="2">The sequence shown here is derived from an EMBL/GenBank/DDBJ whole genome shotgun (WGS) entry which is preliminary data.</text>
</comment>
<organism evidence="2 3">
    <name type="scientific">Pseudacidovorax intermedius</name>
    <dbReference type="NCBI Taxonomy" id="433924"/>
    <lineage>
        <taxon>Bacteria</taxon>
        <taxon>Pseudomonadati</taxon>
        <taxon>Pseudomonadota</taxon>
        <taxon>Betaproteobacteria</taxon>
        <taxon>Burkholderiales</taxon>
        <taxon>Comamonadaceae</taxon>
        <taxon>Pseudacidovorax</taxon>
    </lineage>
</organism>
<feature type="transmembrane region" description="Helical" evidence="1">
    <location>
        <begin position="17"/>
        <end position="38"/>
    </location>
</feature>
<name>A0A370FLS4_9BURK</name>
<keyword evidence="1" id="KW-0472">Membrane</keyword>
<dbReference type="AlphaFoldDB" id="A0A370FLS4"/>
<sequence>MSQHPAARPSFLSPSQWLLIGSLAVVALFLLAAIYQVARGQVQAAQLRDAQARIAVQTAEEVRAQRARLTAAFEQPAGVQSVSYTLAR</sequence>
<proteinExistence type="predicted"/>
<dbReference type="OrthoDB" id="9983297at2"/>
<gene>
    <name evidence="2" type="ORF">DFR41_102354</name>
</gene>
<dbReference type="Proteomes" id="UP000255265">
    <property type="component" value="Unassembled WGS sequence"/>
</dbReference>